<sequence>MHGTKDIHLPSKTNPERKMEKTQKFFFEENGQWRKTEWIYKSEKNMCLGDNLGGVSTEDSREFTYFRQINNKHSRDTGNGLLINFKTHIVKSSKHTNPKKSISFIRFKVTIEFHRSLDTQFHKGLITKDIFFFALYIISMGNVLLQFIDDPPSTVSILSVERGHVRAAYKSTTGRGYNNYDSIEFDAYKMMHPSNKLLYHEYFLYCQSLYSEDPKPKT</sequence>
<dbReference type="EMBL" id="VYZN01000027">
    <property type="protein sequence ID" value="KAE9535007.1"/>
    <property type="molecule type" value="Genomic_DNA"/>
</dbReference>
<protein>
    <submittedName>
        <fullName evidence="2">Uncharacterized protein</fullName>
    </submittedName>
</protein>
<reference evidence="2 3" key="1">
    <citation type="submission" date="2019-08" db="EMBL/GenBank/DDBJ databases">
        <title>The genome of the soybean aphid Biotype 1, its phylome, world population structure and adaptation to the North American continent.</title>
        <authorList>
            <person name="Giordano R."/>
            <person name="Donthu R.K."/>
            <person name="Hernandez A.G."/>
            <person name="Wright C.L."/>
            <person name="Zimin A.V."/>
        </authorList>
    </citation>
    <scope>NUCLEOTIDE SEQUENCE [LARGE SCALE GENOMIC DNA]</scope>
    <source>
        <tissue evidence="2">Whole aphids</tissue>
    </source>
</reference>
<proteinExistence type="predicted"/>
<evidence type="ECO:0000313" key="2">
    <source>
        <dbReference type="EMBL" id="KAE9535007.1"/>
    </source>
</evidence>
<dbReference type="Proteomes" id="UP000475862">
    <property type="component" value="Unassembled WGS sequence"/>
</dbReference>
<organism evidence="2 3">
    <name type="scientific">Aphis glycines</name>
    <name type="common">Soybean aphid</name>
    <dbReference type="NCBI Taxonomy" id="307491"/>
    <lineage>
        <taxon>Eukaryota</taxon>
        <taxon>Metazoa</taxon>
        <taxon>Ecdysozoa</taxon>
        <taxon>Arthropoda</taxon>
        <taxon>Hexapoda</taxon>
        <taxon>Insecta</taxon>
        <taxon>Pterygota</taxon>
        <taxon>Neoptera</taxon>
        <taxon>Paraneoptera</taxon>
        <taxon>Hemiptera</taxon>
        <taxon>Sternorrhyncha</taxon>
        <taxon>Aphidomorpha</taxon>
        <taxon>Aphidoidea</taxon>
        <taxon>Aphididae</taxon>
        <taxon>Aphidini</taxon>
        <taxon>Aphis</taxon>
        <taxon>Aphis</taxon>
    </lineage>
</organism>
<comment type="caution">
    <text evidence="2">The sequence shown here is derived from an EMBL/GenBank/DDBJ whole genome shotgun (WGS) entry which is preliminary data.</text>
</comment>
<evidence type="ECO:0000313" key="3">
    <source>
        <dbReference type="Proteomes" id="UP000475862"/>
    </source>
</evidence>
<accession>A0A6G0TM04</accession>
<keyword evidence="3" id="KW-1185">Reference proteome</keyword>
<evidence type="ECO:0000256" key="1">
    <source>
        <dbReference type="SAM" id="MobiDB-lite"/>
    </source>
</evidence>
<name>A0A6G0TM04_APHGL</name>
<feature type="region of interest" description="Disordered" evidence="1">
    <location>
        <begin position="1"/>
        <end position="20"/>
    </location>
</feature>
<gene>
    <name evidence="2" type="ORF">AGLY_008299</name>
</gene>
<dbReference type="AlphaFoldDB" id="A0A6G0TM04"/>